<feature type="region of interest" description="Disordered" evidence="1">
    <location>
        <begin position="157"/>
        <end position="203"/>
    </location>
</feature>
<dbReference type="PANTHER" id="PTHR21581">
    <property type="entry name" value="D-ALANYL-D-ALANINE CARBOXYPEPTIDASE"/>
    <property type="match status" value="1"/>
</dbReference>
<feature type="compositionally biased region" description="Low complexity" evidence="1">
    <location>
        <begin position="299"/>
        <end position="310"/>
    </location>
</feature>
<feature type="compositionally biased region" description="Basic and acidic residues" evidence="1">
    <location>
        <begin position="184"/>
        <end position="200"/>
    </location>
</feature>
<feature type="compositionally biased region" description="Basic and acidic residues" evidence="1">
    <location>
        <begin position="158"/>
        <end position="177"/>
    </location>
</feature>
<sequence>KDERAELLEESIDLGPPEVAGGIQMHFGKRDGFQLESSGADETEQKNLSEVEQTGIKILEPDKGKNTVLGQSEDIKANISSYFADSGDDIFDSIGATSDDNQLGSDLFMSIAISKSEEDIWASEMNATEIKESDVLGVDVSPNGPDDEGMRRINSFILKREEEERRERSEDTEKSEDATTLTELSHDDFHEKEDGVRDDNNEVTADELENVTRFHYREHAASICETETIAFEGEGEGFTSDQADLQIADLEEEEIEEFAQNDDRSGFMSQLPRTSEHTDIPQTGSINQISQPQQPPQQVPSVLSPPLDSSTRLHGPVVGTTPSQLSPIGTPVHHGSSSDTYDVPALSPSIPPINPPGFDTQTSISGSPFYHPSQEMKAGSVFAPFGSIGSVDDAFTSILSMSDADRRHDAWIPSDATSLILKNMITNPAVPPVEQLSTPGVLSSEPHGDPVRELVLRYMGEQEAIKRSVLTVDSVTQDVDGLKKLIEAGCLHAAIDLTSCLLEQVGQGYGKFGEVTMHTQHSLHLWFCRLALMVKLRI</sequence>
<dbReference type="AlphaFoldDB" id="A0A0B7AWG4"/>
<proteinExistence type="predicted"/>
<evidence type="ECO:0000256" key="1">
    <source>
        <dbReference type="SAM" id="MobiDB-lite"/>
    </source>
</evidence>
<dbReference type="GO" id="GO:0005794">
    <property type="term" value="C:Golgi apparatus"/>
    <property type="evidence" value="ECO:0007669"/>
    <property type="project" value="TreeGrafter"/>
</dbReference>
<feature type="region of interest" description="Disordered" evidence="1">
    <location>
        <begin position="258"/>
        <end position="341"/>
    </location>
</feature>
<dbReference type="GO" id="GO:0030008">
    <property type="term" value="C:TRAPP complex"/>
    <property type="evidence" value="ECO:0007669"/>
    <property type="project" value="TreeGrafter"/>
</dbReference>
<accession>A0A0B7AWG4</accession>
<evidence type="ECO:0000313" key="2">
    <source>
        <dbReference type="EMBL" id="CEK84386.1"/>
    </source>
</evidence>
<reference evidence="2" key="1">
    <citation type="submission" date="2014-12" db="EMBL/GenBank/DDBJ databases">
        <title>Insight into the proteome of Arion vulgaris.</title>
        <authorList>
            <person name="Aradska J."/>
            <person name="Bulat T."/>
            <person name="Smidak R."/>
            <person name="Sarate P."/>
            <person name="Gangsoo J."/>
            <person name="Sialana F."/>
            <person name="Bilban M."/>
            <person name="Lubec G."/>
        </authorList>
    </citation>
    <scope>NUCLEOTIDE SEQUENCE</scope>
    <source>
        <tissue evidence="2">Skin</tissue>
    </source>
</reference>
<gene>
    <name evidence="2" type="primary">ORF142417</name>
</gene>
<protein>
    <submittedName>
        <fullName evidence="2">Uncharacterized protein</fullName>
    </submittedName>
</protein>
<dbReference type="PANTHER" id="PTHR21581:SF6">
    <property type="entry name" value="TRAFFICKING PROTEIN PARTICLE COMPLEX SUBUNIT 12"/>
    <property type="match status" value="1"/>
</dbReference>
<feature type="non-terminal residue" evidence="2">
    <location>
        <position position="1"/>
    </location>
</feature>
<dbReference type="EMBL" id="HACG01037521">
    <property type="protein sequence ID" value="CEK84386.1"/>
    <property type="molecule type" value="Transcribed_RNA"/>
</dbReference>
<organism evidence="2">
    <name type="scientific">Arion vulgaris</name>
    <dbReference type="NCBI Taxonomy" id="1028688"/>
    <lineage>
        <taxon>Eukaryota</taxon>
        <taxon>Metazoa</taxon>
        <taxon>Spiralia</taxon>
        <taxon>Lophotrochozoa</taxon>
        <taxon>Mollusca</taxon>
        <taxon>Gastropoda</taxon>
        <taxon>Heterobranchia</taxon>
        <taxon>Euthyneura</taxon>
        <taxon>Panpulmonata</taxon>
        <taxon>Eupulmonata</taxon>
        <taxon>Stylommatophora</taxon>
        <taxon>Helicina</taxon>
        <taxon>Arionoidea</taxon>
        <taxon>Arionidae</taxon>
        <taxon>Arion</taxon>
    </lineage>
</organism>
<name>A0A0B7AWG4_9EUPU</name>